<organism evidence="1 2">
    <name type="scientific">Mycobacterium haemophilum</name>
    <dbReference type="NCBI Taxonomy" id="29311"/>
    <lineage>
        <taxon>Bacteria</taxon>
        <taxon>Bacillati</taxon>
        <taxon>Actinomycetota</taxon>
        <taxon>Actinomycetes</taxon>
        <taxon>Mycobacteriales</taxon>
        <taxon>Mycobacteriaceae</taxon>
        <taxon>Mycobacterium</taxon>
    </lineage>
</organism>
<keyword evidence="2" id="KW-1185">Reference proteome</keyword>
<dbReference type="AlphaFoldDB" id="A0A0I9UAN7"/>
<protein>
    <submittedName>
        <fullName evidence="1">Uncharacterized protein</fullName>
    </submittedName>
</protein>
<evidence type="ECO:0000313" key="2">
    <source>
        <dbReference type="Proteomes" id="UP000036334"/>
    </source>
</evidence>
<evidence type="ECO:0000313" key="1">
    <source>
        <dbReference type="EMBL" id="KLO38373.1"/>
    </source>
</evidence>
<comment type="caution">
    <text evidence="1">The sequence shown here is derived from an EMBL/GenBank/DDBJ whole genome shotgun (WGS) entry which is preliminary data.</text>
</comment>
<dbReference type="EMBL" id="LDPR01000002">
    <property type="protein sequence ID" value="KLO38373.1"/>
    <property type="molecule type" value="Genomic_DNA"/>
</dbReference>
<dbReference type="PATRIC" id="fig|29311.21.peg.1635"/>
<accession>A0A0I9UAN7</accession>
<reference evidence="1 2" key="1">
    <citation type="submission" date="2015-05" db="EMBL/GenBank/DDBJ databases">
        <title>Genome sequence of Mycobacterium haemophilum.</title>
        <authorList>
            <person name="Greninger A.L."/>
            <person name="Cunningham G."/>
            <person name="Miller S."/>
        </authorList>
    </citation>
    <scope>NUCLEOTIDE SEQUENCE [LARGE SCALE GENOMIC DNA]</scope>
    <source>
        <strain evidence="2">UC1</strain>
    </source>
</reference>
<dbReference type="Proteomes" id="UP000036334">
    <property type="component" value="Unassembled WGS sequence"/>
</dbReference>
<gene>
    <name evidence="1" type="ORF">ABH38_02810</name>
</gene>
<name>A0A0I9UAN7_9MYCO</name>
<proteinExistence type="predicted"/>
<sequence>MTYQLRFTISEPAHSAPAWINYRLFALPTTHVGEAQRLHWHGYAIDPRGPIRVNYCKSELFKMYTIA</sequence>